<dbReference type="EnsemblMetazoa" id="tetur406g00020.1">
    <property type="protein sequence ID" value="tetur406g00020.1"/>
    <property type="gene ID" value="tetur406g00020"/>
</dbReference>
<feature type="region of interest" description="Disordered" evidence="2">
    <location>
        <begin position="250"/>
        <end position="354"/>
    </location>
</feature>
<dbReference type="GO" id="GO:0071897">
    <property type="term" value="P:DNA biosynthetic process"/>
    <property type="evidence" value="ECO:0007669"/>
    <property type="project" value="UniProtKB-ARBA"/>
</dbReference>
<feature type="region of interest" description="Disordered" evidence="2">
    <location>
        <begin position="496"/>
        <end position="531"/>
    </location>
</feature>
<feature type="compositionally biased region" description="Low complexity" evidence="2">
    <location>
        <begin position="190"/>
        <end position="201"/>
    </location>
</feature>
<dbReference type="GO" id="GO:0006508">
    <property type="term" value="P:proteolysis"/>
    <property type="evidence" value="ECO:0007669"/>
    <property type="project" value="InterPro"/>
</dbReference>
<dbReference type="AlphaFoldDB" id="A0A158P5K5"/>
<evidence type="ECO:0000256" key="2">
    <source>
        <dbReference type="SAM" id="MobiDB-lite"/>
    </source>
</evidence>
<feature type="compositionally biased region" description="Low complexity" evidence="2">
    <location>
        <begin position="514"/>
        <end position="527"/>
    </location>
</feature>
<dbReference type="PANTHER" id="PTHR33223">
    <property type="entry name" value="CCHC-TYPE DOMAIN-CONTAINING PROTEIN"/>
    <property type="match status" value="1"/>
</dbReference>
<dbReference type="PROSITE" id="PS50175">
    <property type="entry name" value="ASP_PROT_RETROV"/>
    <property type="match status" value="1"/>
</dbReference>
<dbReference type="Pfam" id="PF13650">
    <property type="entry name" value="Asp_protease_2"/>
    <property type="match status" value="1"/>
</dbReference>
<dbReference type="Gene3D" id="2.40.70.10">
    <property type="entry name" value="Acid Proteases"/>
    <property type="match status" value="1"/>
</dbReference>
<feature type="compositionally biased region" description="Basic and acidic residues" evidence="2">
    <location>
        <begin position="280"/>
        <end position="307"/>
    </location>
</feature>
<protein>
    <recommendedName>
        <fullName evidence="3">Peptidase A2 domain-containing protein</fullName>
    </recommendedName>
</protein>
<evidence type="ECO:0000313" key="5">
    <source>
        <dbReference type="Proteomes" id="UP000015104"/>
    </source>
</evidence>
<name>A0A158P5K5_TETUR</name>
<evidence type="ECO:0000256" key="1">
    <source>
        <dbReference type="ARBA" id="ARBA00022801"/>
    </source>
</evidence>
<keyword evidence="5" id="KW-1185">Reference proteome</keyword>
<organism evidence="4 5">
    <name type="scientific">Tetranychus urticae</name>
    <name type="common">Two-spotted spider mite</name>
    <dbReference type="NCBI Taxonomy" id="32264"/>
    <lineage>
        <taxon>Eukaryota</taxon>
        <taxon>Metazoa</taxon>
        <taxon>Ecdysozoa</taxon>
        <taxon>Arthropoda</taxon>
        <taxon>Chelicerata</taxon>
        <taxon>Arachnida</taxon>
        <taxon>Acari</taxon>
        <taxon>Acariformes</taxon>
        <taxon>Trombidiformes</taxon>
        <taxon>Prostigmata</taxon>
        <taxon>Eleutherengona</taxon>
        <taxon>Raphignathae</taxon>
        <taxon>Tetranychoidea</taxon>
        <taxon>Tetranychidae</taxon>
        <taxon>Tetranychus</taxon>
    </lineage>
</organism>
<feature type="region of interest" description="Disordered" evidence="2">
    <location>
        <begin position="182"/>
        <end position="204"/>
    </location>
</feature>
<dbReference type="Proteomes" id="UP000015104">
    <property type="component" value="Unassembled WGS sequence"/>
</dbReference>
<feature type="compositionally biased region" description="Polar residues" evidence="2">
    <location>
        <begin position="265"/>
        <end position="279"/>
    </location>
</feature>
<dbReference type="SUPFAM" id="SSF56672">
    <property type="entry name" value="DNA/RNA polymerases"/>
    <property type="match status" value="1"/>
</dbReference>
<dbReference type="InterPro" id="IPR021109">
    <property type="entry name" value="Peptidase_aspartic_dom_sf"/>
</dbReference>
<evidence type="ECO:0000259" key="3">
    <source>
        <dbReference type="PROSITE" id="PS50175"/>
    </source>
</evidence>
<dbReference type="PANTHER" id="PTHR33223:SF6">
    <property type="entry name" value="CCHC-TYPE DOMAIN-CONTAINING PROTEIN"/>
    <property type="match status" value="1"/>
</dbReference>
<dbReference type="SUPFAM" id="SSF50630">
    <property type="entry name" value="Acid proteases"/>
    <property type="match status" value="1"/>
</dbReference>
<dbReference type="CDD" id="cd00303">
    <property type="entry name" value="retropepsin_like"/>
    <property type="match status" value="1"/>
</dbReference>
<dbReference type="EMBL" id="CAEY01001153">
    <property type="status" value="NOT_ANNOTATED_CDS"/>
    <property type="molecule type" value="Genomic_DNA"/>
</dbReference>
<proteinExistence type="predicted"/>
<dbReference type="InterPro" id="IPR001995">
    <property type="entry name" value="Peptidase_A2_cat"/>
</dbReference>
<accession>A0A158P5K5</accession>
<feature type="domain" description="Peptidase A2" evidence="3">
    <location>
        <begin position="389"/>
        <end position="473"/>
    </location>
</feature>
<dbReference type="InterPro" id="IPR043502">
    <property type="entry name" value="DNA/RNA_pol_sf"/>
</dbReference>
<sequence>MTNTSQDAASQSAYVSPLNLADNPVEIKPFTGKDGEEIIDWLSEFESSAEALGWDEQTRYLTLPAYLRESARDWYTYLVSYKGKPKDYKSLKTELIKDLCSADYRAYLTDKLMNKKQRPDQPASFFIYEVLALAKKVDEKLSKNVIMSVIRKGLLPELQYGVQLRDPKTIEEYIEYARSAERAANDAKRSNSNTSSNPSDSGIFHSIERSLRQLNDNFNRMRLENNQRTRDFCNFCQRVGHIESECRRKARSIPFRPRPNETESRAITQPKNQPQPSQTRKPEREVSPENWRSKRETQQDKPFEPRRSARKPVPRKIFDPSEPSTSKGKGKGKNFSVQAIARSESSSEDSSIEDRDVCSVVSNTNSEQTVNCAAVLFAMDKIKVNDVKTLAIIDTGAEISLIKDSFARQLGLKIRKWGNQTVKSATKHSLPIVGETTVSLKFKDKKHCLLVQTDVAVSSLIPRKQNILIGRDILKPCGINFDNRTDKIVINNPQAISNNSSASETPEVSEESEVSALSEVSSDSQLSTDEEEVEDLETDLVMANSHAKLELNIDESATAETKEKLMQLANEFRKVFAVTAEEIGRTNKFVHKIVTGDHPPIAQQPYRQSAQKREITYQLVQELLRDGIITESFSPWSSPVVLVNKKTGNMCYVL</sequence>
<evidence type="ECO:0000313" key="4">
    <source>
        <dbReference type="EnsemblMetazoa" id="tetur406g00020.1"/>
    </source>
</evidence>
<dbReference type="Gene3D" id="3.10.10.10">
    <property type="entry name" value="HIV Type 1 Reverse Transcriptase, subunit A, domain 1"/>
    <property type="match status" value="1"/>
</dbReference>
<dbReference type="GO" id="GO:0004190">
    <property type="term" value="F:aspartic-type endopeptidase activity"/>
    <property type="evidence" value="ECO:0007669"/>
    <property type="project" value="InterPro"/>
</dbReference>
<keyword evidence="1" id="KW-0378">Hydrolase</keyword>
<reference evidence="5" key="1">
    <citation type="submission" date="2011-08" db="EMBL/GenBank/DDBJ databases">
        <authorList>
            <person name="Rombauts S."/>
        </authorList>
    </citation>
    <scope>NUCLEOTIDE SEQUENCE</scope>
    <source>
        <strain evidence="5">London</strain>
    </source>
</reference>
<dbReference type="PROSITE" id="PS00141">
    <property type="entry name" value="ASP_PROTEASE"/>
    <property type="match status" value="1"/>
</dbReference>
<reference evidence="4" key="2">
    <citation type="submission" date="2016-04" db="UniProtKB">
        <authorList>
            <consortium name="EnsemblMetazoa"/>
        </authorList>
    </citation>
    <scope>IDENTIFICATION</scope>
</reference>
<dbReference type="InterPro" id="IPR001969">
    <property type="entry name" value="Aspartic_peptidase_AS"/>
</dbReference>